<name>A0A090MPJ8_AFIFE</name>
<evidence type="ECO:0000313" key="1">
    <source>
        <dbReference type="EMBL" id="CEG08187.1"/>
    </source>
</evidence>
<accession>A0A090MPJ8</accession>
<comment type="caution">
    <text evidence="1">The sequence shown here is derived from an EMBL/GenBank/DDBJ whole genome shotgun (WGS) entry which is preliminary data.</text>
</comment>
<protein>
    <submittedName>
        <fullName evidence="1">Uncharacterized protein</fullName>
    </submittedName>
</protein>
<reference evidence="1 2" key="1">
    <citation type="journal article" date="2014" name="Genome Announc.">
        <title>Genome Sequence of Afipia felis Strain 76713, Isolated in Hospital Water Using an Amoeba Co-Culture Procedure.</title>
        <authorList>
            <person name="Benamar S."/>
            <person name="La Scola B."/>
            <person name="Croce O."/>
        </authorList>
    </citation>
    <scope>NUCLEOTIDE SEQUENCE [LARGE SCALE GENOMIC DNA]</scope>
    <source>
        <strain evidence="1 2">76713</strain>
    </source>
</reference>
<dbReference type="AlphaFoldDB" id="A0A090MPJ8"/>
<proteinExistence type="predicted"/>
<dbReference type="Proteomes" id="UP000035762">
    <property type="component" value="Unassembled WGS sequence"/>
</dbReference>
<organism evidence="1 2">
    <name type="scientific">Afipia felis</name>
    <name type="common">Cat scratch disease bacillus</name>
    <dbReference type="NCBI Taxonomy" id="1035"/>
    <lineage>
        <taxon>Bacteria</taxon>
        <taxon>Pseudomonadati</taxon>
        <taxon>Pseudomonadota</taxon>
        <taxon>Alphaproteobacteria</taxon>
        <taxon>Hyphomicrobiales</taxon>
        <taxon>Nitrobacteraceae</taxon>
        <taxon>Afipia</taxon>
    </lineage>
</organism>
<gene>
    <name evidence="1" type="ORF">BN961_01601</name>
</gene>
<dbReference type="EMBL" id="CCAZ020000001">
    <property type="protein sequence ID" value="CEG08187.1"/>
    <property type="molecule type" value="Genomic_DNA"/>
</dbReference>
<evidence type="ECO:0000313" key="2">
    <source>
        <dbReference type="Proteomes" id="UP000035762"/>
    </source>
</evidence>
<keyword evidence="2" id="KW-1185">Reference proteome</keyword>
<sequence length="41" mass="4750">MRIASKASLILRVKETSFVSRKFFATCWVMVEAPCGRRFEP</sequence>